<dbReference type="AlphaFoldDB" id="A0AAV4VJH1"/>
<comment type="caution">
    <text evidence="2">The sequence shown here is derived from an EMBL/GenBank/DDBJ whole genome shotgun (WGS) entry which is preliminary data.</text>
</comment>
<name>A0AAV4VJH1_CAEEX</name>
<evidence type="ECO:0000313" key="2">
    <source>
        <dbReference type="EMBL" id="GIY70301.1"/>
    </source>
</evidence>
<gene>
    <name evidence="2" type="ORF">CEXT_496701</name>
</gene>
<sequence>MTPPTLSSPFPVSEPDLEPVPHNIDPPGRGEKERKKKNTKPKIEHGRGKNKEGEQRETSKPLSRSDRKKAGRRFLANKGANDGIIGGGWFEISGEARVSVLVNSSGSTRGVY</sequence>
<dbReference type="Proteomes" id="UP001054945">
    <property type="component" value="Unassembled WGS sequence"/>
</dbReference>
<protein>
    <submittedName>
        <fullName evidence="2">Uncharacterized protein</fullName>
    </submittedName>
</protein>
<accession>A0AAV4VJH1</accession>
<feature type="region of interest" description="Disordered" evidence="1">
    <location>
        <begin position="1"/>
        <end position="80"/>
    </location>
</feature>
<feature type="compositionally biased region" description="Polar residues" evidence="1">
    <location>
        <begin position="1"/>
        <end position="10"/>
    </location>
</feature>
<evidence type="ECO:0000313" key="3">
    <source>
        <dbReference type="Proteomes" id="UP001054945"/>
    </source>
</evidence>
<keyword evidence="3" id="KW-1185">Reference proteome</keyword>
<feature type="compositionally biased region" description="Basic and acidic residues" evidence="1">
    <location>
        <begin position="41"/>
        <end position="65"/>
    </location>
</feature>
<dbReference type="EMBL" id="BPLR01014646">
    <property type="protein sequence ID" value="GIY70301.1"/>
    <property type="molecule type" value="Genomic_DNA"/>
</dbReference>
<evidence type="ECO:0000256" key="1">
    <source>
        <dbReference type="SAM" id="MobiDB-lite"/>
    </source>
</evidence>
<organism evidence="2 3">
    <name type="scientific">Caerostris extrusa</name>
    <name type="common">Bark spider</name>
    <name type="synonym">Caerostris bankana</name>
    <dbReference type="NCBI Taxonomy" id="172846"/>
    <lineage>
        <taxon>Eukaryota</taxon>
        <taxon>Metazoa</taxon>
        <taxon>Ecdysozoa</taxon>
        <taxon>Arthropoda</taxon>
        <taxon>Chelicerata</taxon>
        <taxon>Arachnida</taxon>
        <taxon>Araneae</taxon>
        <taxon>Araneomorphae</taxon>
        <taxon>Entelegynae</taxon>
        <taxon>Araneoidea</taxon>
        <taxon>Araneidae</taxon>
        <taxon>Caerostris</taxon>
    </lineage>
</organism>
<reference evidence="2 3" key="1">
    <citation type="submission" date="2021-06" db="EMBL/GenBank/DDBJ databases">
        <title>Caerostris extrusa draft genome.</title>
        <authorList>
            <person name="Kono N."/>
            <person name="Arakawa K."/>
        </authorList>
    </citation>
    <scope>NUCLEOTIDE SEQUENCE [LARGE SCALE GENOMIC DNA]</scope>
</reference>
<proteinExistence type="predicted"/>